<gene>
    <name evidence="1" type="ORF">L2737_15465</name>
</gene>
<dbReference type="PANTHER" id="PTHR40590:SF1">
    <property type="entry name" value="CYTOPLASMIC PROTEIN"/>
    <property type="match status" value="1"/>
</dbReference>
<dbReference type="Proteomes" id="UP001202134">
    <property type="component" value="Unassembled WGS sequence"/>
</dbReference>
<accession>A0ABT0KS72</accession>
<dbReference type="RefSeq" id="WP_248956296.1">
    <property type="nucleotide sequence ID" value="NZ_JAKIKU010000008.1"/>
</dbReference>
<protein>
    <submittedName>
        <fullName evidence="1">TraB/GumN family protein</fullName>
    </submittedName>
</protein>
<evidence type="ECO:0000313" key="2">
    <source>
        <dbReference type="Proteomes" id="UP001202134"/>
    </source>
</evidence>
<dbReference type="InterPro" id="IPR002816">
    <property type="entry name" value="TraB/PrgY/GumN_fam"/>
</dbReference>
<evidence type="ECO:0000313" key="1">
    <source>
        <dbReference type="EMBL" id="MCL1046711.1"/>
    </source>
</evidence>
<name>A0ABT0KS72_9GAMM</name>
<sequence length="309" mass="34284">MLLTSQTKGKVPMMQRFGENKRLSGILMLVFLCLSSLVIAATAFAAESDKPPFFKAAYQGKTVYVLGSIHIGKADFYPLPLQIEQAFVDSEALVIEADVTKANVQQLLQQYGFATANKQSDLNQRYPMFCAKNQTMCDGLKPLATWLQANQIGVARFASLGFSPEAGVDVTFVARDLSKPLLELESVQFQFDLISSFSDKTQQQLLDEAINATDEDMLALINAWRSGDHKAIADIMEDQAEDSDELLDKLLWQRNHTMSKRIFDILAESDYQTLFVVVGAGHVVGQQTVPQLLQQAGATVIDCWDKQCD</sequence>
<organism evidence="1 2">
    <name type="scientific">Shewanella electrodiphila</name>
    <dbReference type="NCBI Taxonomy" id="934143"/>
    <lineage>
        <taxon>Bacteria</taxon>
        <taxon>Pseudomonadati</taxon>
        <taxon>Pseudomonadota</taxon>
        <taxon>Gammaproteobacteria</taxon>
        <taxon>Alteromonadales</taxon>
        <taxon>Shewanellaceae</taxon>
        <taxon>Shewanella</taxon>
    </lineage>
</organism>
<dbReference type="InterPro" id="IPR047111">
    <property type="entry name" value="YbaP-like"/>
</dbReference>
<dbReference type="Pfam" id="PF01963">
    <property type="entry name" value="TraB_PrgY_gumN"/>
    <property type="match status" value="1"/>
</dbReference>
<comment type="caution">
    <text evidence="1">The sequence shown here is derived from an EMBL/GenBank/DDBJ whole genome shotgun (WGS) entry which is preliminary data.</text>
</comment>
<proteinExistence type="predicted"/>
<dbReference type="EMBL" id="JAKIKU010000008">
    <property type="protein sequence ID" value="MCL1046711.1"/>
    <property type="molecule type" value="Genomic_DNA"/>
</dbReference>
<reference evidence="1 2" key="1">
    <citation type="submission" date="2022-01" db="EMBL/GenBank/DDBJ databases">
        <title>Whole genome-based taxonomy of the Shewanellaceae.</title>
        <authorList>
            <person name="Martin-Rodriguez A.J."/>
        </authorList>
    </citation>
    <scope>NUCLEOTIDE SEQUENCE [LARGE SCALE GENOMIC DNA]</scope>
    <source>
        <strain evidence="1 2">DSM 24955</strain>
    </source>
</reference>
<dbReference type="PANTHER" id="PTHR40590">
    <property type="entry name" value="CYTOPLASMIC PROTEIN-RELATED"/>
    <property type="match status" value="1"/>
</dbReference>
<dbReference type="CDD" id="cd14789">
    <property type="entry name" value="Tiki"/>
    <property type="match status" value="1"/>
</dbReference>
<keyword evidence="2" id="KW-1185">Reference proteome</keyword>